<organism evidence="2 3">
    <name type="scientific">Cymbomonas tetramitiformis</name>
    <dbReference type="NCBI Taxonomy" id="36881"/>
    <lineage>
        <taxon>Eukaryota</taxon>
        <taxon>Viridiplantae</taxon>
        <taxon>Chlorophyta</taxon>
        <taxon>Pyramimonadophyceae</taxon>
        <taxon>Pyramimonadales</taxon>
        <taxon>Pyramimonadaceae</taxon>
        <taxon>Cymbomonas</taxon>
    </lineage>
</organism>
<accession>A0AAE0BBY7</accession>
<proteinExistence type="predicted"/>
<evidence type="ECO:0000313" key="3">
    <source>
        <dbReference type="Proteomes" id="UP001190700"/>
    </source>
</evidence>
<dbReference type="AlphaFoldDB" id="A0AAE0BBY7"/>
<feature type="coiled-coil region" evidence="1">
    <location>
        <begin position="260"/>
        <end position="287"/>
    </location>
</feature>
<reference evidence="2 3" key="1">
    <citation type="journal article" date="2015" name="Genome Biol. Evol.">
        <title>Comparative Genomics of a Bacterivorous Green Alga Reveals Evolutionary Causalities and Consequences of Phago-Mixotrophic Mode of Nutrition.</title>
        <authorList>
            <person name="Burns J.A."/>
            <person name="Paasch A."/>
            <person name="Narechania A."/>
            <person name="Kim E."/>
        </authorList>
    </citation>
    <scope>NUCLEOTIDE SEQUENCE [LARGE SCALE GENOMIC DNA]</scope>
    <source>
        <strain evidence="2 3">PLY_AMNH</strain>
    </source>
</reference>
<protein>
    <submittedName>
        <fullName evidence="2">Uncharacterized protein</fullName>
    </submittedName>
</protein>
<evidence type="ECO:0000313" key="2">
    <source>
        <dbReference type="EMBL" id="KAK3232864.1"/>
    </source>
</evidence>
<comment type="caution">
    <text evidence="2">The sequence shown here is derived from an EMBL/GenBank/DDBJ whole genome shotgun (WGS) entry which is preliminary data.</text>
</comment>
<evidence type="ECO:0000256" key="1">
    <source>
        <dbReference type="SAM" id="Coils"/>
    </source>
</evidence>
<keyword evidence="3" id="KW-1185">Reference proteome</keyword>
<keyword evidence="1" id="KW-0175">Coiled coil</keyword>
<dbReference type="EMBL" id="LGRX02035865">
    <property type="protein sequence ID" value="KAK3232864.1"/>
    <property type="molecule type" value="Genomic_DNA"/>
</dbReference>
<dbReference type="Proteomes" id="UP001190700">
    <property type="component" value="Unassembled WGS sequence"/>
</dbReference>
<sequence>MLGMTGEMAAYDPTKEIRDDILSTEVVLSHCPIPMHVLGPRLDALVEKCSAHDEAPTICDTCFHPVKAAMADVFHEEVDQRFISNLSHSDEQQMRDACGRDTINYLHSKGMPLDEFFYVSVAACADYQDFEGDDKCPIPQDDFHAFLDSNIRTACQKVSDDLAEDDDNATASKFCATVYWPTLGYILNNGMPETFWCKFKQLDAQLVMQMKSMAADVDAINGEIQSIMAKQGDEMGNNDDVPDSNTDNANATTNSKWHARFELQGQLQKLQQKVEEYHTNMSGLKEIIEDILFHDPGFMSCIQNSRTHLMFEGDFKCNPAKVSRIDHIHEKCWDTENLPAPGTLISDATREKMSSASLVCTE</sequence>
<name>A0AAE0BBY7_9CHLO</name>
<gene>
    <name evidence="2" type="ORF">CYMTET_56806</name>
</gene>